<dbReference type="EMBL" id="JARBDR010000919">
    <property type="protein sequence ID" value="KAJ8300816.1"/>
    <property type="molecule type" value="Genomic_DNA"/>
</dbReference>
<dbReference type="PANTHER" id="PTHR24363:SF0">
    <property type="entry name" value="SERINE_THREONINE KINASE LIKE DOMAIN CONTAINING 1"/>
    <property type="match status" value="1"/>
</dbReference>
<comment type="caution">
    <text evidence="10">The sequence shown here is derived from an EMBL/GenBank/DDBJ whole genome shotgun (WGS) entry which is preliminary data.</text>
</comment>
<dbReference type="Pfam" id="PF00069">
    <property type="entry name" value="Pkinase"/>
    <property type="match status" value="1"/>
</dbReference>
<accession>A0ABQ9E5X5</accession>
<keyword evidence="6" id="KW-0067">ATP-binding</keyword>
<dbReference type="Proteomes" id="UP001217089">
    <property type="component" value="Unassembled WGS sequence"/>
</dbReference>
<evidence type="ECO:0000313" key="11">
    <source>
        <dbReference type="Proteomes" id="UP001217089"/>
    </source>
</evidence>
<name>A0ABQ9E5X5_TEGGR</name>
<dbReference type="InterPro" id="IPR000719">
    <property type="entry name" value="Prot_kinase_dom"/>
</dbReference>
<organism evidence="10 11">
    <name type="scientific">Tegillarca granosa</name>
    <name type="common">Malaysian cockle</name>
    <name type="synonym">Anadara granosa</name>
    <dbReference type="NCBI Taxonomy" id="220873"/>
    <lineage>
        <taxon>Eukaryota</taxon>
        <taxon>Metazoa</taxon>
        <taxon>Spiralia</taxon>
        <taxon>Lophotrochozoa</taxon>
        <taxon>Mollusca</taxon>
        <taxon>Bivalvia</taxon>
        <taxon>Autobranchia</taxon>
        <taxon>Pteriomorphia</taxon>
        <taxon>Arcoida</taxon>
        <taxon>Arcoidea</taxon>
        <taxon>Arcidae</taxon>
        <taxon>Tegillarca</taxon>
    </lineage>
</organism>
<dbReference type="Gene3D" id="3.30.200.20">
    <property type="entry name" value="Phosphorylase Kinase, domain 1"/>
    <property type="match status" value="1"/>
</dbReference>
<dbReference type="EC" id="2.7.11.1" evidence="1"/>
<evidence type="ECO:0000256" key="2">
    <source>
        <dbReference type="ARBA" id="ARBA00022527"/>
    </source>
</evidence>
<dbReference type="PANTHER" id="PTHR24363">
    <property type="entry name" value="SERINE/THREONINE PROTEIN KINASE"/>
    <property type="match status" value="1"/>
</dbReference>
<evidence type="ECO:0000256" key="1">
    <source>
        <dbReference type="ARBA" id="ARBA00012513"/>
    </source>
</evidence>
<evidence type="ECO:0000256" key="4">
    <source>
        <dbReference type="ARBA" id="ARBA00022741"/>
    </source>
</evidence>
<reference evidence="10 11" key="1">
    <citation type="submission" date="2022-12" db="EMBL/GenBank/DDBJ databases">
        <title>Chromosome-level genome of Tegillarca granosa.</title>
        <authorList>
            <person name="Kim J."/>
        </authorList>
    </citation>
    <scope>NUCLEOTIDE SEQUENCE [LARGE SCALE GENOMIC DNA]</scope>
    <source>
        <strain evidence="10">Teg-2019</strain>
        <tissue evidence="10">Adductor muscle</tissue>
    </source>
</reference>
<dbReference type="SUPFAM" id="SSF56112">
    <property type="entry name" value="Protein kinase-like (PK-like)"/>
    <property type="match status" value="1"/>
</dbReference>
<evidence type="ECO:0000256" key="8">
    <source>
        <dbReference type="ARBA" id="ARBA00048679"/>
    </source>
</evidence>
<comment type="catalytic activity">
    <reaction evidence="8">
        <text>L-seryl-[protein] + ATP = O-phospho-L-seryl-[protein] + ADP + H(+)</text>
        <dbReference type="Rhea" id="RHEA:17989"/>
        <dbReference type="Rhea" id="RHEA-COMP:9863"/>
        <dbReference type="Rhea" id="RHEA-COMP:11604"/>
        <dbReference type="ChEBI" id="CHEBI:15378"/>
        <dbReference type="ChEBI" id="CHEBI:29999"/>
        <dbReference type="ChEBI" id="CHEBI:30616"/>
        <dbReference type="ChEBI" id="CHEBI:83421"/>
        <dbReference type="ChEBI" id="CHEBI:456216"/>
        <dbReference type="EC" id="2.7.11.1"/>
    </reaction>
</comment>
<evidence type="ECO:0000313" key="10">
    <source>
        <dbReference type="EMBL" id="KAJ8300816.1"/>
    </source>
</evidence>
<evidence type="ECO:0000259" key="9">
    <source>
        <dbReference type="PROSITE" id="PS50011"/>
    </source>
</evidence>
<keyword evidence="5" id="KW-0418">Kinase</keyword>
<dbReference type="InterPro" id="IPR000225">
    <property type="entry name" value="Armadillo"/>
</dbReference>
<evidence type="ECO:0000256" key="7">
    <source>
        <dbReference type="ARBA" id="ARBA00047899"/>
    </source>
</evidence>
<evidence type="ECO:0000256" key="5">
    <source>
        <dbReference type="ARBA" id="ARBA00022777"/>
    </source>
</evidence>
<gene>
    <name evidence="10" type="ORF">KUTeg_022335</name>
</gene>
<sequence>MLSSMENYKIFEQLGNEAPATVFRVEGTGDAAGKVFALKKIECFDESEANIAFRESQPLRELDHPYVSGYKEYFVMWQKEDSTMCMCVITDYFKNGHLGNQIRKWLGQIIEALVYAHTKNIIHRNIKPSNIYLQDENHLRLGDFSVPSVIGDAKTCPRSSPSVKYYMAPEASNGGDFTKSCDVWSLGVLLLELVNVTTLDENEFYAHIKEIKEDASELDRVLENNYSPELVSVIKEMLKISNRPTALDLRFNNEYVAKCVDMVDAAQLEKRKRQQSARKDKNVPRDQGILPVIEYLAKMVDFEDCARQALEYLVELAKQEDTSEIDARAKRLIKFAMRNNLEDKDIQIFGCSVFSNLIITAAKDDILYTPEIVSVIPLAMEKHLDSADLQQAAAALLMALASNEGSAEVIGHFDGIQNVLNAMRKHQNNPELCSTCCHALWSLAVNATNIQTAIDEKGLDLVCSTLKNHMNSQDVVEAASAALLSLSLHDESLKYIGDLDCVGLLINAIETHMKNAKVVKNACQALASLVEQDEESAYRVLTNEAPGGGHIPGVPKILKAYELHKDNAEVVESIVTLVMELAEYDDVRAEMRHLNVGPDLLSEIFKRFKENRDIMGPCEKALSKLQAPSKIQSQQSNQMIAV</sequence>
<dbReference type="Gene3D" id="1.25.10.10">
    <property type="entry name" value="Leucine-rich Repeat Variant"/>
    <property type="match status" value="1"/>
</dbReference>
<keyword evidence="3" id="KW-0808">Transferase</keyword>
<dbReference type="InterPro" id="IPR011009">
    <property type="entry name" value="Kinase-like_dom_sf"/>
</dbReference>
<dbReference type="InterPro" id="IPR011989">
    <property type="entry name" value="ARM-like"/>
</dbReference>
<dbReference type="PROSITE" id="PS50011">
    <property type="entry name" value="PROTEIN_KINASE_DOM"/>
    <property type="match status" value="1"/>
</dbReference>
<proteinExistence type="predicted"/>
<keyword evidence="4" id="KW-0547">Nucleotide-binding</keyword>
<keyword evidence="2" id="KW-0723">Serine/threonine-protein kinase</keyword>
<protein>
    <recommendedName>
        <fullName evidence="1">non-specific serine/threonine protein kinase</fullName>
        <ecNumber evidence="1">2.7.11.1</ecNumber>
    </recommendedName>
</protein>
<evidence type="ECO:0000256" key="6">
    <source>
        <dbReference type="ARBA" id="ARBA00022840"/>
    </source>
</evidence>
<feature type="domain" description="Protein kinase" evidence="9">
    <location>
        <begin position="8"/>
        <end position="256"/>
    </location>
</feature>
<dbReference type="Gene3D" id="1.10.510.10">
    <property type="entry name" value="Transferase(Phosphotransferase) domain 1"/>
    <property type="match status" value="1"/>
</dbReference>
<keyword evidence="11" id="KW-1185">Reference proteome</keyword>
<dbReference type="SMART" id="SM00185">
    <property type="entry name" value="ARM"/>
    <property type="match status" value="3"/>
</dbReference>
<evidence type="ECO:0000256" key="3">
    <source>
        <dbReference type="ARBA" id="ARBA00022679"/>
    </source>
</evidence>
<comment type="catalytic activity">
    <reaction evidence="7">
        <text>L-threonyl-[protein] + ATP = O-phospho-L-threonyl-[protein] + ADP + H(+)</text>
        <dbReference type="Rhea" id="RHEA:46608"/>
        <dbReference type="Rhea" id="RHEA-COMP:11060"/>
        <dbReference type="Rhea" id="RHEA-COMP:11605"/>
        <dbReference type="ChEBI" id="CHEBI:15378"/>
        <dbReference type="ChEBI" id="CHEBI:30013"/>
        <dbReference type="ChEBI" id="CHEBI:30616"/>
        <dbReference type="ChEBI" id="CHEBI:61977"/>
        <dbReference type="ChEBI" id="CHEBI:456216"/>
        <dbReference type="EC" id="2.7.11.1"/>
    </reaction>
</comment>
<dbReference type="InterPro" id="IPR016024">
    <property type="entry name" value="ARM-type_fold"/>
</dbReference>
<dbReference type="SUPFAM" id="SSF48371">
    <property type="entry name" value="ARM repeat"/>
    <property type="match status" value="1"/>
</dbReference>